<evidence type="ECO:0000256" key="2">
    <source>
        <dbReference type="ARBA" id="ARBA00009829"/>
    </source>
</evidence>
<dbReference type="GO" id="GO:0044389">
    <property type="term" value="F:ubiquitin-like protein ligase binding"/>
    <property type="evidence" value="ECO:0007669"/>
    <property type="project" value="TreeGrafter"/>
</dbReference>
<dbReference type="Ensembl" id="ENSELUT00000107288.1">
    <property type="protein sequence ID" value="ENSELUP00000087458.1"/>
    <property type="gene ID" value="ENSELUG00000015756.3"/>
</dbReference>
<dbReference type="GeneTree" id="ENSGT00390000017193"/>
<dbReference type="AlphaFoldDB" id="A0AAY5KEF4"/>
<dbReference type="GO" id="GO:0005789">
    <property type="term" value="C:endoplasmic reticulum membrane"/>
    <property type="evidence" value="ECO:0007669"/>
    <property type="project" value="UniProtKB-SubCell"/>
</dbReference>
<keyword evidence="7" id="KW-1133">Transmembrane helix</keyword>
<dbReference type="GO" id="GO:0051216">
    <property type="term" value="P:cartilage development"/>
    <property type="evidence" value="ECO:0007669"/>
    <property type="project" value="TreeGrafter"/>
</dbReference>
<reference evidence="11" key="2">
    <citation type="submission" date="2025-08" db="UniProtKB">
        <authorList>
            <consortium name="Ensembl"/>
        </authorList>
    </citation>
    <scope>IDENTIFICATION</scope>
</reference>
<dbReference type="FunFam" id="1.10.10.10:FF:000143">
    <property type="entry name" value="DDRGK domain-containing protein 1"/>
    <property type="match status" value="1"/>
</dbReference>
<evidence type="ECO:0000313" key="12">
    <source>
        <dbReference type="Proteomes" id="UP000265140"/>
    </source>
</evidence>
<gene>
    <name evidence="11" type="primary">DDRGK1</name>
</gene>
<reference evidence="11" key="3">
    <citation type="submission" date="2025-09" db="UniProtKB">
        <authorList>
            <consortium name="Ensembl"/>
        </authorList>
    </citation>
    <scope>IDENTIFICATION</scope>
</reference>
<sequence>MEIFKDKVNRKPAVYESRRASLFHSGPGGQFYCISFHSNPRIMDLFQPEIPADLEQRQNVAARVAAPRTQVAEDRGAGMPRRRRNLNSRVMAQRRDQRDNEDSPVEDMAVEDQEEEDEQQLQVSGKLGAKKQRKMEEKQAKRAQREAELAEREERKKMQELREQERIKEEEKERQQEQKEEEEARRDKEEQEKREEEEYLRLKESFVVEDQGEAEEVTEEESRNLLQEFIQYIKDSKVVLLEDLASHFGMRTQDAIARLQDLLADGEITGVIDDRGKFISITPDELNAVAQFIKQRGRVSISELAQASNSLINLTPVIRTNA</sequence>
<comment type="subunit">
    <text evidence="9">Component of the UFM1 ribosome E3 ligase (UREL) complex, composed of ufl1, ddrgk1 and cdk5rap3.</text>
</comment>
<dbReference type="InterPro" id="IPR036390">
    <property type="entry name" value="WH_DNA-bd_sf"/>
</dbReference>
<dbReference type="InterPro" id="IPR019153">
    <property type="entry name" value="DDRGK_dom-contain"/>
</dbReference>
<keyword evidence="6" id="KW-0256">Endoplasmic reticulum</keyword>
<organism evidence="11 12">
    <name type="scientific">Esox lucius</name>
    <name type="common">Northern pike</name>
    <dbReference type="NCBI Taxonomy" id="8010"/>
    <lineage>
        <taxon>Eukaryota</taxon>
        <taxon>Metazoa</taxon>
        <taxon>Chordata</taxon>
        <taxon>Craniata</taxon>
        <taxon>Vertebrata</taxon>
        <taxon>Euteleostomi</taxon>
        <taxon>Actinopterygii</taxon>
        <taxon>Neopterygii</taxon>
        <taxon>Teleostei</taxon>
        <taxon>Protacanthopterygii</taxon>
        <taxon>Esociformes</taxon>
        <taxon>Esocidae</taxon>
        <taxon>Esox</taxon>
    </lineage>
</organism>
<evidence type="ECO:0000256" key="9">
    <source>
        <dbReference type="ARBA" id="ARBA00062094"/>
    </source>
</evidence>
<evidence type="ECO:0000256" key="7">
    <source>
        <dbReference type="ARBA" id="ARBA00022989"/>
    </source>
</evidence>
<dbReference type="Pfam" id="PF09756">
    <property type="entry name" value="DDRGK"/>
    <property type="match status" value="1"/>
</dbReference>
<dbReference type="PANTHER" id="PTHR48176">
    <property type="entry name" value="DDRGK DOMAIN-CONTAINING PROTEIN 1"/>
    <property type="match status" value="1"/>
</dbReference>
<dbReference type="SUPFAM" id="SSF46785">
    <property type="entry name" value="Winged helix' DNA-binding domain"/>
    <property type="match status" value="1"/>
</dbReference>
<reference evidence="11 12" key="1">
    <citation type="submission" date="2020-02" db="EMBL/GenBank/DDBJ databases">
        <title>Esox lucius (northern pike) genome, fEsoLuc1, primary haplotype.</title>
        <authorList>
            <person name="Myers G."/>
            <person name="Karagic N."/>
            <person name="Meyer A."/>
            <person name="Pippel M."/>
            <person name="Reichard M."/>
            <person name="Winkler S."/>
            <person name="Tracey A."/>
            <person name="Sims Y."/>
            <person name="Howe K."/>
            <person name="Rhie A."/>
            <person name="Formenti G."/>
            <person name="Durbin R."/>
            <person name="Fedrigo O."/>
            <person name="Jarvis E.D."/>
        </authorList>
    </citation>
    <scope>NUCLEOTIDE SEQUENCE [LARGE SCALE GENOMIC DNA]</scope>
</reference>
<keyword evidence="5" id="KW-0833">Ubl conjugation pathway</keyword>
<comment type="subcellular location">
    <subcellularLocation>
        <location evidence="1">Endoplasmic reticulum membrane</location>
        <topology evidence="1">Single-pass membrane protein</topology>
    </subcellularLocation>
</comment>
<feature type="region of interest" description="Disordered" evidence="10">
    <location>
        <begin position="63"/>
        <end position="197"/>
    </location>
</feature>
<feature type="compositionally biased region" description="Acidic residues" evidence="10">
    <location>
        <begin position="102"/>
        <end position="119"/>
    </location>
</feature>
<protein>
    <recommendedName>
        <fullName evidence="3">DDRGK domain-containing protein 1</fullName>
    </recommendedName>
</protein>
<dbReference type="Proteomes" id="UP000265140">
    <property type="component" value="Chromosome 14"/>
</dbReference>
<evidence type="ECO:0000256" key="6">
    <source>
        <dbReference type="ARBA" id="ARBA00022824"/>
    </source>
</evidence>
<dbReference type="InterPro" id="IPR036388">
    <property type="entry name" value="WH-like_DNA-bd_sf"/>
</dbReference>
<dbReference type="SMART" id="SM01128">
    <property type="entry name" value="DDRGK"/>
    <property type="match status" value="1"/>
</dbReference>
<dbReference type="GO" id="GO:1903895">
    <property type="term" value="P:negative regulation of IRE1-mediated unfolded protein response"/>
    <property type="evidence" value="ECO:0007669"/>
    <property type="project" value="TreeGrafter"/>
</dbReference>
<keyword evidence="8" id="KW-0472">Membrane</keyword>
<keyword evidence="4" id="KW-0812">Transmembrane</keyword>
<evidence type="ECO:0000256" key="4">
    <source>
        <dbReference type="ARBA" id="ARBA00022692"/>
    </source>
</evidence>
<evidence type="ECO:0000256" key="10">
    <source>
        <dbReference type="SAM" id="MobiDB-lite"/>
    </source>
</evidence>
<evidence type="ECO:0000256" key="3">
    <source>
        <dbReference type="ARBA" id="ARBA00018218"/>
    </source>
</evidence>
<dbReference type="GO" id="GO:1990592">
    <property type="term" value="P:protein K69-linked ufmylation"/>
    <property type="evidence" value="ECO:0007669"/>
    <property type="project" value="TreeGrafter"/>
</dbReference>
<comment type="similarity">
    <text evidence="2">Belongs to the DDRGK1 family.</text>
</comment>
<dbReference type="PANTHER" id="PTHR48176:SF1">
    <property type="entry name" value="DDRGK DOMAIN-CONTAINING PROTEIN 1"/>
    <property type="match status" value="1"/>
</dbReference>
<evidence type="ECO:0000256" key="8">
    <source>
        <dbReference type="ARBA" id="ARBA00023136"/>
    </source>
</evidence>
<evidence type="ECO:0000256" key="1">
    <source>
        <dbReference type="ARBA" id="ARBA00004389"/>
    </source>
</evidence>
<dbReference type="Gene3D" id="1.10.10.10">
    <property type="entry name" value="Winged helix-like DNA-binding domain superfamily/Winged helix DNA-binding domain"/>
    <property type="match status" value="1"/>
</dbReference>
<name>A0AAY5KEF4_ESOLU</name>
<proteinExistence type="inferred from homology"/>
<feature type="compositionally biased region" description="Basic and acidic residues" evidence="10">
    <location>
        <begin position="134"/>
        <end position="197"/>
    </location>
</feature>
<keyword evidence="12" id="KW-1185">Reference proteome</keyword>
<evidence type="ECO:0000313" key="11">
    <source>
        <dbReference type="Ensembl" id="ENSELUP00000087458.1"/>
    </source>
</evidence>
<evidence type="ECO:0000256" key="5">
    <source>
        <dbReference type="ARBA" id="ARBA00022786"/>
    </source>
</evidence>
<accession>A0AAY5KEF4</accession>
<dbReference type="InterPro" id="IPR050899">
    <property type="entry name" value="DDRGK_domain-containing"/>
</dbReference>